<dbReference type="STRING" id="1121937.GCA_000423125_02633"/>
<proteinExistence type="predicted"/>
<dbReference type="Proteomes" id="UP000259273">
    <property type="component" value="Unassembled WGS sequence"/>
</dbReference>
<reference evidence="1 2" key="1">
    <citation type="journal article" date="2018" name="Nat. Biotechnol.">
        <title>A standardized bacterial taxonomy based on genome phylogeny substantially revises the tree of life.</title>
        <authorList>
            <person name="Parks D.H."/>
            <person name="Chuvochina M."/>
            <person name="Waite D.W."/>
            <person name="Rinke C."/>
            <person name="Skarshewski A."/>
            <person name="Chaumeil P.A."/>
            <person name="Hugenholtz P."/>
        </authorList>
    </citation>
    <scope>NUCLEOTIDE SEQUENCE [LARGE SCALE GENOMIC DNA]</scope>
    <source>
        <strain evidence="1">UBA9158</strain>
    </source>
</reference>
<accession>A0A3C1KT36</accession>
<evidence type="ECO:0000313" key="2">
    <source>
        <dbReference type="Proteomes" id="UP000259273"/>
    </source>
</evidence>
<comment type="caution">
    <text evidence="1">The sequence shown here is derived from an EMBL/GenBank/DDBJ whole genome shotgun (WGS) entry which is preliminary data.</text>
</comment>
<gene>
    <name evidence="1" type="ORF">DCP75_18755</name>
</gene>
<protein>
    <submittedName>
        <fullName evidence="1">TIGR02647 family protein</fullName>
    </submittedName>
</protein>
<dbReference type="AlphaFoldDB" id="A0A3C1KT36"/>
<dbReference type="Pfam" id="PF18918">
    <property type="entry name" value="DUF5669"/>
    <property type="match status" value="1"/>
</dbReference>
<sequence>MTLPREQIEEIELLLKFDLSSAQVGLKVHSNANPEMIAAAQRLYGKGLIDQEDGGFLTPLGHEAAEHLQFVAQILGAPTTA</sequence>
<dbReference type="NCBIfam" id="TIGR02647">
    <property type="entry name" value="DNA"/>
    <property type="match status" value="1"/>
</dbReference>
<evidence type="ECO:0000313" key="1">
    <source>
        <dbReference type="EMBL" id="HAN29721.1"/>
    </source>
</evidence>
<name>A0A3C1KT36_9GAMM</name>
<dbReference type="EMBL" id="DMND01000251">
    <property type="protein sequence ID" value="HAN29721.1"/>
    <property type="molecule type" value="Genomic_DNA"/>
</dbReference>
<organism evidence="1 2">
    <name type="scientific">Haliea salexigens</name>
    <dbReference type="NCBI Taxonomy" id="287487"/>
    <lineage>
        <taxon>Bacteria</taxon>
        <taxon>Pseudomonadati</taxon>
        <taxon>Pseudomonadota</taxon>
        <taxon>Gammaproteobacteria</taxon>
        <taxon>Cellvibrionales</taxon>
        <taxon>Halieaceae</taxon>
        <taxon>Haliea</taxon>
    </lineage>
</organism>
<dbReference type="InterPro" id="IPR013468">
    <property type="entry name" value="CHP02647"/>
</dbReference>